<proteinExistence type="predicted"/>
<keyword evidence="16" id="KW-0732">Signal</keyword>
<keyword evidence="9 13" id="KW-0067">ATP-binding</keyword>
<dbReference type="FunFam" id="1.10.510.10:FF:000395">
    <property type="entry name" value="receptor-like serine/threonine-protein kinase NCRK"/>
    <property type="match status" value="1"/>
</dbReference>
<comment type="catalytic activity">
    <reaction evidence="12">
        <text>L-seryl-[protein] + ATP = O-phospho-L-seryl-[protein] + ADP + H(+)</text>
        <dbReference type="Rhea" id="RHEA:17989"/>
        <dbReference type="Rhea" id="RHEA-COMP:9863"/>
        <dbReference type="Rhea" id="RHEA-COMP:11604"/>
        <dbReference type="ChEBI" id="CHEBI:15378"/>
        <dbReference type="ChEBI" id="CHEBI:29999"/>
        <dbReference type="ChEBI" id="CHEBI:30616"/>
        <dbReference type="ChEBI" id="CHEBI:83421"/>
        <dbReference type="ChEBI" id="CHEBI:456216"/>
        <dbReference type="EC" id="2.7.11.1"/>
    </reaction>
</comment>
<evidence type="ECO:0000256" key="2">
    <source>
        <dbReference type="ARBA" id="ARBA00012513"/>
    </source>
</evidence>
<evidence type="ECO:0000256" key="4">
    <source>
        <dbReference type="ARBA" id="ARBA00022527"/>
    </source>
</evidence>
<dbReference type="SUPFAM" id="SSF54211">
    <property type="entry name" value="Ribosomal protein S5 domain 2-like"/>
    <property type="match status" value="1"/>
</dbReference>
<feature type="signal peptide" evidence="16">
    <location>
        <begin position="1"/>
        <end position="23"/>
    </location>
</feature>
<feature type="transmembrane region" description="Helical" evidence="15">
    <location>
        <begin position="118"/>
        <end position="140"/>
    </location>
</feature>
<dbReference type="InterPro" id="IPR001247">
    <property type="entry name" value="ExoRNase_PH_dom1"/>
</dbReference>
<keyword evidence="6" id="KW-0808">Transferase</keyword>
<dbReference type="CDD" id="cd11371">
    <property type="entry name" value="RNase_PH_MTR3"/>
    <property type="match status" value="1"/>
</dbReference>
<dbReference type="InterPro" id="IPR015847">
    <property type="entry name" value="ExoRNase_PH_dom2"/>
</dbReference>
<feature type="chain" id="PRO_5041966250" description="non-specific serine/threonine protein kinase" evidence="16">
    <location>
        <begin position="24"/>
        <end position="969"/>
    </location>
</feature>
<gene>
    <name evidence="18" type="ORF">Sango_0477500</name>
</gene>
<accession>A0AAE2C545</accession>
<organism evidence="18 19">
    <name type="scientific">Sesamum angolense</name>
    <dbReference type="NCBI Taxonomy" id="2727404"/>
    <lineage>
        <taxon>Eukaryota</taxon>
        <taxon>Viridiplantae</taxon>
        <taxon>Streptophyta</taxon>
        <taxon>Embryophyta</taxon>
        <taxon>Tracheophyta</taxon>
        <taxon>Spermatophyta</taxon>
        <taxon>Magnoliopsida</taxon>
        <taxon>eudicotyledons</taxon>
        <taxon>Gunneridae</taxon>
        <taxon>Pentapetalae</taxon>
        <taxon>asterids</taxon>
        <taxon>lamiids</taxon>
        <taxon>Lamiales</taxon>
        <taxon>Pedaliaceae</taxon>
        <taxon>Sesamum</taxon>
    </lineage>
</organism>
<dbReference type="FunFam" id="3.30.200.20:FF:000415">
    <property type="entry name" value="receptor-like serine/threonine-protein kinase NCRK"/>
    <property type="match status" value="1"/>
</dbReference>
<dbReference type="InterPro" id="IPR036345">
    <property type="entry name" value="ExoRNase_PH_dom2_sf"/>
</dbReference>
<comment type="catalytic activity">
    <reaction evidence="11">
        <text>L-threonyl-[protein] + ATP = O-phospho-L-threonyl-[protein] + ADP + H(+)</text>
        <dbReference type="Rhea" id="RHEA:46608"/>
        <dbReference type="Rhea" id="RHEA-COMP:11060"/>
        <dbReference type="Rhea" id="RHEA-COMP:11605"/>
        <dbReference type="ChEBI" id="CHEBI:15378"/>
        <dbReference type="ChEBI" id="CHEBI:30013"/>
        <dbReference type="ChEBI" id="CHEBI:30616"/>
        <dbReference type="ChEBI" id="CHEBI:61977"/>
        <dbReference type="ChEBI" id="CHEBI:456216"/>
        <dbReference type="EC" id="2.7.11.1"/>
    </reaction>
</comment>
<dbReference type="Pfam" id="PF01138">
    <property type="entry name" value="RNase_PH"/>
    <property type="match status" value="1"/>
</dbReference>
<dbReference type="InterPro" id="IPR027408">
    <property type="entry name" value="PNPase/RNase_PH_dom_sf"/>
</dbReference>
<evidence type="ECO:0000256" key="10">
    <source>
        <dbReference type="ARBA" id="ARBA00023136"/>
    </source>
</evidence>
<keyword evidence="19" id="KW-1185">Reference proteome</keyword>
<dbReference type="PANTHER" id="PTHR47989">
    <property type="entry name" value="OS01G0750732 PROTEIN"/>
    <property type="match status" value="1"/>
</dbReference>
<dbReference type="PROSITE" id="PS00108">
    <property type="entry name" value="PROTEIN_KINASE_ST"/>
    <property type="match status" value="1"/>
</dbReference>
<evidence type="ECO:0000256" key="12">
    <source>
        <dbReference type="ARBA" id="ARBA00048679"/>
    </source>
</evidence>
<dbReference type="GO" id="GO:0004674">
    <property type="term" value="F:protein serine/threonine kinase activity"/>
    <property type="evidence" value="ECO:0007669"/>
    <property type="project" value="UniProtKB-KW"/>
</dbReference>
<evidence type="ECO:0000256" key="16">
    <source>
        <dbReference type="SAM" id="SignalP"/>
    </source>
</evidence>
<evidence type="ECO:0000256" key="3">
    <source>
        <dbReference type="ARBA" id="ARBA00022475"/>
    </source>
</evidence>
<reference evidence="18" key="1">
    <citation type="submission" date="2020-06" db="EMBL/GenBank/DDBJ databases">
        <authorList>
            <person name="Li T."/>
            <person name="Hu X."/>
            <person name="Zhang T."/>
            <person name="Song X."/>
            <person name="Zhang H."/>
            <person name="Dai N."/>
            <person name="Sheng W."/>
            <person name="Hou X."/>
            <person name="Wei L."/>
        </authorList>
    </citation>
    <scope>NUCLEOTIDE SEQUENCE</scope>
    <source>
        <strain evidence="18">K16</strain>
        <tissue evidence="18">Leaf</tissue>
    </source>
</reference>
<sequence length="969" mass="106149">MKLQVDIALLCIINVVWIQQALSDGLSTKPEANKWTCTCSIAHQENLNFVPANCSSSCDCSPAAGGSSEKKWTCICSAGGLPRLVGEDNDSSCFSACNCNAGTLSELEPSKKRISSKVVVIVLLLCLVLVVLAFVASVLWHVNQKDKRSVQWASPSTDKLTSCSSATNLMSQAGSPLPVYKGYLDSSVKLSLGCIPKSSFRFRSRGGAVHGTIIQFPYSELESATNRFSDANLIGVGGSSHVYRGNLRDGRSVAIKRMKTQGGPDAERDFLTEIELISRLHHCHVVPLLGYCSAHQGKHAERLLVFEYIPNGNLRECLDGDLGQCLDWNTRVAIALGAARGLEYLHEAAAPRILHRDVKSTNILLDEKWRAKITDLGMAKHLSADGNMSCSSSPARMQGTFGYFAPEYAIVGRASLKSDVFSFGVVLLELITGRHPIHKSSNKAEESLVIWATPRLHDSKRVNGELPDPRLKGNFQDEEMQVMAYLAKECLLLDPDSRPSMTEVVQILSTIAPNKSKRKHLPIHAFQCSSTGGMETGNPETSDGELEEIKQITSEIPARCSLRTTPDSNFDVTKSEKEADDSSTSIEQLMLLSSKSRSWRLQDDEVVDITEPRVEGIQVKLGVDHRTLPYIIGIENIKQYELYQDNTVPIQWLPNSKPRTRHKKRATATSLLHFSAPPPTPTETDSKKRDGRKIKRYADDIFAVAERSEEEEAFFSHGIRLGPTRWPRPSPVPPGILVEDEFQCGTVETYRYTYWLISAVLRTGAVNSAAGSAYAEFGNTKVIVSVFGPRESKKAMMYSDTGRLNCNVSYTTFATPIRGQAPETKDLSSMLHKALEGAIILKSFPKTTVDVFALVLESGGSDLPVITTCASLALADAGIMLYDMVASVSVSCIGKNLLIDSVSEEESYQDGGLMITCMPSRNEITQMTVTGEWSTPKIHEAMQLCLDACSKLGKIMRSCLKEAASGPQD</sequence>
<dbReference type="InterPro" id="IPR020568">
    <property type="entry name" value="Ribosomal_Su5_D2-typ_SF"/>
</dbReference>
<dbReference type="SMART" id="SM00220">
    <property type="entry name" value="S_TKc"/>
    <property type="match status" value="1"/>
</dbReference>
<keyword evidence="18" id="KW-0675">Receptor</keyword>
<comment type="subcellular location">
    <subcellularLocation>
        <location evidence="1">Cell membrane</location>
    </subcellularLocation>
</comment>
<keyword evidence="5" id="KW-0597">Phosphoprotein</keyword>
<dbReference type="SUPFAM" id="SSF55666">
    <property type="entry name" value="Ribonuclease PH domain 2-like"/>
    <property type="match status" value="1"/>
</dbReference>
<dbReference type="PROSITE" id="PS00107">
    <property type="entry name" value="PROTEIN_KINASE_ATP"/>
    <property type="match status" value="1"/>
</dbReference>
<dbReference type="InterPro" id="IPR011009">
    <property type="entry name" value="Kinase-like_dom_sf"/>
</dbReference>
<evidence type="ECO:0000256" key="13">
    <source>
        <dbReference type="PROSITE-ProRule" id="PRU10141"/>
    </source>
</evidence>
<dbReference type="InterPro" id="IPR017441">
    <property type="entry name" value="Protein_kinase_ATP_BS"/>
</dbReference>
<evidence type="ECO:0000256" key="15">
    <source>
        <dbReference type="SAM" id="Phobius"/>
    </source>
</evidence>
<dbReference type="Proteomes" id="UP001289374">
    <property type="component" value="Unassembled WGS sequence"/>
</dbReference>
<evidence type="ECO:0000256" key="8">
    <source>
        <dbReference type="ARBA" id="ARBA00022777"/>
    </source>
</evidence>
<keyword evidence="3" id="KW-1003">Cell membrane</keyword>
<dbReference type="Pfam" id="PF03725">
    <property type="entry name" value="RNase_PH_C"/>
    <property type="match status" value="1"/>
</dbReference>
<keyword evidence="7 13" id="KW-0547">Nucleotide-binding</keyword>
<dbReference type="FunFam" id="3.30.230.70:FF:000015">
    <property type="entry name" value="Exosome complex component RRP41-like"/>
    <property type="match status" value="1"/>
</dbReference>
<dbReference type="GO" id="GO:0005524">
    <property type="term" value="F:ATP binding"/>
    <property type="evidence" value="ECO:0007669"/>
    <property type="project" value="UniProtKB-UniRule"/>
</dbReference>
<keyword evidence="4" id="KW-0723">Serine/threonine-protein kinase</keyword>
<protein>
    <recommendedName>
        <fullName evidence="2">non-specific serine/threonine protein kinase</fullName>
        <ecNumber evidence="2">2.7.11.1</ecNumber>
    </recommendedName>
</protein>
<keyword evidence="10 15" id="KW-0472">Membrane</keyword>
<keyword evidence="15" id="KW-1133">Transmembrane helix</keyword>
<dbReference type="Gene3D" id="1.10.510.10">
    <property type="entry name" value="Transferase(Phosphotransferase) domain 1"/>
    <property type="match status" value="1"/>
</dbReference>
<feature type="region of interest" description="Disordered" evidence="14">
    <location>
        <begin position="655"/>
        <end position="691"/>
    </location>
</feature>
<evidence type="ECO:0000256" key="7">
    <source>
        <dbReference type="ARBA" id="ARBA00022741"/>
    </source>
</evidence>
<name>A0AAE2C545_9LAMI</name>
<dbReference type="CDD" id="cd14066">
    <property type="entry name" value="STKc_IRAK"/>
    <property type="match status" value="1"/>
</dbReference>
<dbReference type="AlphaFoldDB" id="A0AAE2C545"/>
<dbReference type="SUPFAM" id="SSF56112">
    <property type="entry name" value="Protein kinase-like (PK-like)"/>
    <property type="match status" value="1"/>
</dbReference>
<reference evidence="18" key="2">
    <citation type="journal article" date="2024" name="Plant">
        <title>Genomic evolution and insights into agronomic trait innovations of Sesamum species.</title>
        <authorList>
            <person name="Miao H."/>
            <person name="Wang L."/>
            <person name="Qu L."/>
            <person name="Liu H."/>
            <person name="Sun Y."/>
            <person name="Le M."/>
            <person name="Wang Q."/>
            <person name="Wei S."/>
            <person name="Zheng Y."/>
            <person name="Lin W."/>
            <person name="Duan Y."/>
            <person name="Cao H."/>
            <person name="Xiong S."/>
            <person name="Wang X."/>
            <person name="Wei L."/>
            <person name="Li C."/>
            <person name="Ma Q."/>
            <person name="Ju M."/>
            <person name="Zhao R."/>
            <person name="Li G."/>
            <person name="Mu C."/>
            <person name="Tian Q."/>
            <person name="Mei H."/>
            <person name="Zhang T."/>
            <person name="Gao T."/>
            <person name="Zhang H."/>
        </authorList>
    </citation>
    <scope>NUCLEOTIDE SEQUENCE</scope>
    <source>
        <strain evidence="18">K16</strain>
    </source>
</reference>
<dbReference type="Gene3D" id="3.30.200.20">
    <property type="entry name" value="Phosphorylase Kinase, domain 1"/>
    <property type="match status" value="1"/>
</dbReference>
<dbReference type="Gene3D" id="3.30.230.70">
    <property type="entry name" value="GHMP Kinase, N-terminal domain"/>
    <property type="match status" value="1"/>
</dbReference>
<evidence type="ECO:0000256" key="9">
    <source>
        <dbReference type="ARBA" id="ARBA00022840"/>
    </source>
</evidence>
<dbReference type="EC" id="2.7.11.1" evidence="2"/>
<feature type="domain" description="Protein kinase" evidence="17">
    <location>
        <begin position="228"/>
        <end position="511"/>
    </location>
</feature>
<dbReference type="EMBL" id="JACGWL010000002">
    <property type="protein sequence ID" value="KAK4408965.1"/>
    <property type="molecule type" value="Genomic_DNA"/>
</dbReference>
<feature type="binding site" evidence="13">
    <location>
        <position position="256"/>
    </location>
    <ligand>
        <name>ATP</name>
        <dbReference type="ChEBI" id="CHEBI:30616"/>
    </ligand>
</feature>
<dbReference type="GO" id="GO:0005886">
    <property type="term" value="C:plasma membrane"/>
    <property type="evidence" value="ECO:0007669"/>
    <property type="project" value="UniProtKB-SubCell"/>
</dbReference>
<evidence type="ECO:0000313" key="18">
    <source>
        <dbReference type="EMBL" id="KAK4408965.1"/>
    </source>
</evidence>
<evidence type="ECO:0000259" key="17">
    <source>
        <dbReference type="PROSITE" id="PS50011"/>
    </source>
</evidence>
<evidence type="ECO:0000313" key="19">
    <source>
        <dbReference type="Proteomes" id="UP001289374"/>
    </source>
</evidence>
<dbReference type="Pfam" id="PF00069">
    <property type="entry name" value="Pkinase"/>
    <property type="match status" value="1"/>
</dbReference>
<evidence type="ECO:0000256" key="5">
    <source>
        <dbReference type="ARBA" id="ARBA00022553"/>
    </source>
</evidence>
<evidence type="ECO:0000256" key="1">
    <source>
        <dbReference type="ARBA" id="ARBA00004236"/>
    </source>
</evidence>
<keyword evidence="8 18" id="KW-0418">Kinase</keyword>
<evidence type="ECO:0000256" key="14">
    <source>
        <dbReference type="SAM" id="MobiDB-lite"/>
    </source>
</evidence>
<dbReference type="PROSITE" id="PS50011">
    <property type="entry name" value="PROTEIN_KINASE_DOM"/>
    <property type="match status" value="1"/>
</dbReference>
<dbReference type="InterPro" id="IPR008271">
    <property type="entry name" value="Ser/Thr_kinase_AS"/>
</dbReference>
<evidence type="ECO:0000256" key="6">
    <source>
        <dbReference type="ARBA" id="ARBA00022679"/>
    </source>
</evidence>
<dbReference type="InterPro" id="IPR000719">
    <property type="entry name" value="Prot_kinase_dom"/>
</dbReference>
<dbReference type="PANTHER" id="PTHR47989:SF23">
    <property type="entry name" value="RECEPTOR-LIKE SERINE_THREONINE-PROTEIN KINASE NCRK ISOFORM X1"/>
    <property type="match status" value="1"/>
</dbReference>
<keyword evidence="15" id="KW-0812">Transmembrane</keyword>
<comment type="caution">
    <text evidence="18">The sequence shown here is derived from an EMBL/GenBank/DDBJ whole genome shotgun (WGS) entry which is preliminary data.</text>
</comment>
<evidence type="ECO:0000256" key="11">
    <source>
        <dbReference type="ARBA" id="ARBA00047899"/>
    </source>
</evidence>